<dbReference type="GO" id="GO:0005198">
    <property type="term" value="F:structural molecule activity"/>
    <property type="evidence" value="ECO:0007669"/>
    <property type="project" value="InterPro"/>
</dbReference>
<organism evidence="1 2">
    <name type="scientific">Companilactobacillus zhachilii</name>
    <dbReference type="NCBI Taxonomy" id="2304606"/>
    <lineage>
        <taxon>Bacteria</taxon>
        <taxon>Bacillati</taxon>
        <taxon>Bacillota</taxon>
        <taxon>Bacilli</taxon>
        <taxon>Lactobacillales</taxon>
        <taxon>Lactobacillaceae</taxon>
        <taxon>Companilactobacillus</taxon>
    </lineage>
</organism>
<dbReference type="InterPro" id="IPR009319">
    <property type="entry name" value="Phage_A118_VSP1"/>
</dbReference>
<name>A0A386PSY2_9LACO</name>
<dbReference type="EMBL" id="CP031933">
    <property type="protein sequence ID" value="AYE37490.1"/>
    <property type="molecule type" value="Genomic_DNA"/>
</dbReference>
<protein>
    <submittedName>
        <fullName evidence="1">Uncharacterized protein</fullName>
    </submittedName>
</protein>
<reference evidence="2" key="1">
    <citation type="submission" date="2018-08" db="EMBL/GenBank/DDBJ databases">
        <title>Genome of Lactobacillus sp. HBUAS52074.</title>
        <authorList>
            <person name="Guo Z."/>
            <person name="Zhang Z.D."/>
        </authorList>
    </citation>
    <scope>NUCLEOTIDE SEQUENCE [LARGE SCALE GENOMIC DNA]</scope>
    <source>
        <strain evidence="2">HBUAS52074</strain>
    </source>
</reference>
<accession>A0A386PSY2</accession>
<dbReference type="KEGG" id="lzh:D1B17_01960"/>
<dbReference type="Proteomes" id="UP000267208">
    <property type="component" value="Chromosome"/>
</dbReference>
<dbReference type="OrthoDB" id="3197444at2"/>
<gene>
    <name evidence="1" type="ORF">D1B17_01960</name>
</gene>
<dbReference type="Pfam" id="PF06152">
    <property type="entry name" value="Phage_min_cap2"/>
    <property type="match status" value="1"/>
</dbReference>
<proteinExistence type="predicted"/>
<dbReference type="AlphaFoldDB" id="A0A386PSY2"/>
<evidence type="ECO:0000313" key="2">
    <source>
        <dbReference type="Proteomes" id="UP000267208"/>
    </source>
</evidence>
<keyword evidence="2" id="KW-1185">Reference proteome</keyword>
<evidence type="ECO:0000313" key="1">
    <source>
        <dbReference type="EMBL" id="AYE37490.1"/>
    </source>
</evidence>
<dbReference type="RefSeq" id="WP_120141763.1">
    <property type="nucleotide sequence ID" value="NZ_CP031933.2"/>
</dbReference>
<sequence>MVINTTAHSTFNQVRMSTMSEYDVTLAAMSSHAASRPACAPIQGKIVNTVPSSAPRYNPKYDSIYNHGYGEPAGTQEINCHHSLYLFIEGVSTNPFKHPNTEKAIKSGDIQ</sequence>